<evidence type="ECO:0000256" key="7">
    <source>
        <dbReference type="ARBA" id="ARBA00023136"/>
    </source>
</evidence>
<dbReference type="AlphaFoldDB" id="A0A931HWA7"/>
<evidence type="ECO:0000256" key="6">
    <source>
        <dbReference type="ARBA" id="ARBA00022989"/>
    </source>
</evidence>
<evidence type="ECO:0000256" key="1">
    <source>
        <dbReference type="ARBA" id="ARBA00004651"/>
    </source>
</evidence>
<dbReference type="GO" id="GO:0140359">
    <property type="term" value="F:ABC-type transporter activity"/>
    <property type="evidence" value="ECO:0007669"/>
    <property type="project" value="InterPro"/>
</dbReference>
<comment type="subcellular location">
    <subcellularLocation>
        <location evidence="1 8">Cell membrane</location>
        <topology evidence="1 8">Multi-pass membrane protein</topology>
    </subcellularLocation>
</comment>
<evidence type="ECO:0000256" key="2">
    <source>
        <dbReference type="ARBA" id="ARBA00007783"/>
    </source>
</evidence>
<feature type="transmembrane region" description="Helical" evidence="8">
    <location>
        <begin position="37"/>
        <end position="58"/>
    </location>
</feature>
<dbReference type="GO" id="GO:0015920">
    <property type="term" value="P:lipopolysaccharide transport"/>
    <property type="evidence" value="ECO:0007669"/>
    <property type="project" value="TreeGrafter"/>
</dbReference>
<feature type="domain" description="ABC transmembrane type-2" evidence="9">
    <location>
        <begin position="35"/>
        <end position="259"/>
    </location>
</feature>
<dbReference type="EMBL" id="JADZSC010000002">
    <property type="protein sequence ID" value="MBH0230734.1"/>
    <property type="molecule type" value="Genomic_DNA"/>
</dbReference>
<keyword evidence="5 8" id="KW-0812">Transmembrane</keyword>
<comment type="similarity">
    <text evidence="2 8">Belongs to the ABC-2 integral membrane protein family.</text>
</comment>
<dbReference type="GO" id="GO:0005886">
    <property type="term" value="C:plasma membrane"/>
    <property type="evidence" value="ECO:0007669"/>
    <property type="project" value="UniProtKB-SubCell"/>
</dbReference>
<dbReference type="PANTHER" id="PTHR30413">
    <property type="entry name" value="INNER MEMBRANE TRANSPORT PERMEASE"/>
    <property type="match status" value="1"/>
</dbReference>
<evidence type="ECO:0000256" key="8">
    <source>
        <dbReference type="RuleBase" id="RU361157"/>
    </source>
</evidence>
<evidence type="ECO:0000259" key="9">
    <source>
        <dbReference type="PROSITE" id="PS51012"/>
    </source>
</evidence>
<feature type="transmembrane region" description="Helical" evidence="8">
    <location>
        <begin position="149"/>
        <end position="167"/>
    </location>
</feature>
<feature type="transmembrane region" description="Helical" evidence="8">
    <location>
        <begin position="110"/>
        <end position="137"/>
    </location>
</feature>
<dbReference type="Pfam" id="PF01061">
    <property type="entry name" value="ABC2_membrane"/>
    <property type="match status" value="1"/>
</dbReference>
<dbReference type="PANTHER" id="PTHR30413:SF10">
    <property type="entry name" value="CAPSULE POLYSACCHARIDE EXPORT INNER-MEMBRANE PROTEIN CTRC"/>
    <property type="match status" value="1"/>
</dbReference>
<proteinExistence type="inferred from homology"/>
<name>A0A931HWA7_9BACI</name>
<keyword evidence="6 8" id="KW-1133">Transmembrane helix</keyword>
<keyword evidence="4 8" id="KW-1003">Cell membrane</keyword>
<protein>
    <recommendedName>
        <fullName evidence="8">Transport permease protein</fullName>
    </recommendedName>
</protein>
<feature type="transmembrane region" description="Helical" evidence="8">
    <location>
        <begin position="179"/>
        <end position="198"/>
    </location>
</feature>
<evidence type="ECO:0000256" key="4">
    <source>
        <dbReference type="ARBA" id="ARBA00022475"/>
    </source>
</evidence>
<evidence type="ECO:0000256" key="3">
    <source>
        <dbReference type="ARBA" id="ARBA00022448"/>
    </source>
</evidence>
<accession>A0A931HWA7</accession>
<dbReference type="InterPro" id="IPR047817">
    <property type="entry name" value="ABC2_TM_bact-type"/>
</dbReference>
<keyword evidence="11" id="KW-1185">Reference proteome</keyword>
<feature type="transmembrane region" description="Helical" evidence="8">
    <location>
        <begin position="70"/>
        <end position="89"/>
    </location>
</feature>
<dbReference type="PROSITE" id="PS51012">
    <property type="entry name" value="ABC_TM2"/>
    <property type="match status" value="1"/>
</dbReference>
<evidence type="ECO:0000313" key="10">
    <source>
        <dbReference type="EMBL" id="MBH0230734.1"/>
    </source>
</evidence>
<sequence>MTPVLRIFKEQIFHLPLILRLAIYEIKGKYQMHYLGVLWQLINPLIQVCVYWFVFGFGLRQAGEVGDTPFIVYLLLGLVPWFFISPTVIQGSNSVYSKVNLVSKMKFPVSVLPSITIFGNMFNFLIMLGLLTIVLGFYGINGGLFLLQLPYYLFCLFAFLFAFTLLSSTISTIIRDYQIMIQSLMRMLFFLTPIFWSMDMFSETIQTVIKLNPFAYIINGFRETFIGQAWFFDDWRYMLYFWSLTLLLLFIGSLLHENFKNKFVDYL</sequence>
<organism evidence="10 11">
    <name type="scientific">Halobacillus yeomjeoni</name>
    <dbReference type="NCBI Taxonomy" id="311194"/>
    <lineage>
        <taxon>Bacteria</taxon>
        <taxon>Bacillati</taxon>
        <taxon>Bacillota</taxon>
        <taxon>Bacilli</taxon>
        <taxon>Bacillales</taxon>
        <taxon>Bacillaceae</taxon>
        <taxon>Halobacillus</taxon>
    </lineage>
</organism>
<evidence type="ECO:0000313" key="11">
    <source>
        <dbReference type="Proteomes" id="UP000614490"/>
    </source>
</evidence>
<dbReference type="InterPro" id="IPR013525">
    <property type="entry name" value="ABC2_TM"/>
</dbReference>
<evidence type="ECO:0000256" key="5">
    <source>
        <dbReference type="ARBA" id="ARBA00022692"/>
    </source>
</evidence>
<dbReference type="Proteomes" id="UP000614490">
    <property type="component" value="Unassembled WGS sequence"/>
</dbReference>
<keyword evidence="3 8" id="KW-0813">Transport</keyword>
<reference evidence="10 11" key="1">
    <citation type="journal article" date="2005" name="Int. J. Syst. Evol. Microbiol.">
        <title>Halobacillus yeomjeoni sp. nov., isolated from a marine solar saltern in Korea.</title>
        <authorList>
            <person name="Yoon J.H."/>
            <person name="Kang S.J."/>
            <person name="Lee C.H."/>
            <person name="Oh H.W."/>
            <person name="Oh T.K."/>
        </authorList>
    </citation>
    <scope>NUCLEOTIDE SEQUENCE [LARGE SCALE GENOMIC DNA]</scope>
    <source>
        <strain evidence="10 11">KCTC 3957</strain>
    </source>
</reference>
<feature type="transmembrane region" description="Helical" evidence="8">
    <location>
        <begin position="237"/>
        <end position="255"/>
    </location>
</feature>
<keyword evidence="7 8" id="KW-0472">Membrane</keyword>
<comment type="caution">
    <text evidence="10">The sequence shown here is derived from an EMBL/GenBank/DDBJ whole genome shotgun (WGS) entry which is preliminary data.</text>
</comment>
<gene>
    <name evidence="10" type="ORF">H0267_10950</name>
</gene>
<dbReference type="RefSeq" id="WP_197317349.1">
    <property type="nucleotide sequence ID" value="NZ_JADZSC010000002.1"/>
</dbReference>